<gene>
    <name evidence="1" type="ORF">XELAEV_18002709mg</name>
</gene>
<dbReference type="AlphaFoldDB" id="A0A974GYK5"/>
<accession>A0A974GYK5</accession>
<dbReference type="Proteomes" id="UP000694892">
    <property type="component" value="Unassembled WGS sequence"/>
</dbReference>
<organism evidence="1">
    <name type="scientific">Xenopus laevis</name>
    <name type="common">African clawed frog</name>
    <dbReference type="NCBI Taxonomy" id="8355"/>
    <lineage>
        <taxon>Eukaryota</taxon>
        <taxon>Metazoa</taxon>
        <taxon>Chordata</taxon>
        <taxon>Craniata</taxon>
        <taxon>Vertebrata</taxon>
        <taxon>Euteleostomi</taxon>
        <taxon>Amphibia</taxon>
        <taxon>Batrachia</taxon>
        <taxon>Anura</taxon>
        <taxon>Pipoidea</taxon>
        <taxon>Pipidae</taxon>
        <taxon>Xenopodinae</taxon>
        <taxon>Xenopus</taxon>
        <taxon>Xenopus</taxon>
    </lineage>
</organism>
<sequence length="69" mass="7865">MRTTGRALCTHAHYRTRSHAHYRTHMHAHYQTHACALKPCSKWGRSAGRAALGARLPWPVPAWVSPHKE</sequence>
<proteinExistence type="predicted"/>
<evidence type="ECO:0000313" key="1">
    <source>
        <dbReference type="EMBL" id="OCT55367.1"/>
    </source>
</evidence>
<dbReference type="EMBL" id="KV497092">
    <property type="protein sequence ID" value="OCT55367.1"/>
    <property type="molecule type" value="Genomic_DNA"/>
</dbReference>
<name>A0A974GYK5_XENLA</name>
<protein>
    <submittedName>
        <fullName evidence="1">Uncharacterized protein</fullName>
    </submittedName>
</protein>
<reference evidence="1" key="1">
    <citation type="submission" date="2016-05" db="EMBL/GenBank/DDBJ databases">
        <title>WGS assembly of Xenopus laevis.</title>
        <authorList>
            <person name="Session A."/>
            <person name="Uno Y."/>
            <person name="Kwon T."/>
            <person name="Chapman J."/>
            <person name="Toyoda A."/>
            <person name="Takahashi S."/>
            <person name="Fukui A."/>
            <person name="Hikosaka A."/>
            <person name="Putnam N."/>
            <person name="Stites J."/>
            <person name="Van Heeringen S."/>
            <person name="Quigley I."/>
            <person name="Heinz S."/>
            <person name="Hellsten U."/>
            <person name="Lyons J."/>
            <person name="Suzuki A."/>
            <person name="Kondo M."/>
            <person name="Ogino H."/>
            <person name="Ochi H."/>
            <person name="Bogdanovic O."/>
            <person name="Lister R."/>
            <person name="Georgiou G."/>
            <person name="Paranjpe S."/>
            <person name="Van Kruijsbergen I."/>
            <person name="Mozaffari S."/>
            <person name="Shu S."/>
            <person name="Schmutz J."/>
            <person name="Jenkins J."/>
            <person name="Grimwood J."/>
            <person name="Carlson J."/>
            <person name="Mitros T."/>
            <person name="Simakov O."/>
            <person name="Heald R."/>
            <person name="Miller K."/>
            <person name="Haudenschild C."/>
            <person name="Kuroki Y."/>
            <person name="Tanaka T."/>
            <person name="Michiue T."/>
            <person name="Watanabe M."/>
            <person name="Kinoshita T."/>
            <person name="Ohta Y."/>
            <person name="Mawaribuchi S."/>
            <person name="Suzuki Y."/>
            <person name="Haramoto Y."/>
            <person name="Yamamoto T."/>
            <person name="Takagi C."/>
            <person name="Kitzman J."/>
            <person name="Shendure J."/>
            <person name="Nakayama T."/>
            <person name="Izutsu Y."/>
            <person name="Robert J."/>
            <person name="Dichmann D."/>
            <person name="Flajnik M."/>
            <person name="Houston D."/>
            <person name="Marcotte E."/>
            <person name="Wallingford J."/>
            <person name="Ito Y."/>
            <person name="Asashima M."/>
            <person name="Ueno N."/>
            <person name="Matsuda Y."/>
            <person name="Jan Veenstra G."/>
            <person name="Fujiyama A."/>
            <person name="Harland R."/>
            <person name="Taira M."/>
            <person name="Rokhsar D.S."/>
        </authorList>
    </citation>
    <scope>NUCLEOTIDE SEQUENCE</scope>
    <source>
        <strain evidence="1">J</strain>
        <tissue evidence="1">Blood</tissue>
    </source>
</reference>